<evidence type="ECO:0000313" key="2">
    <source>
        <dbReference type="EMBL" id="MBB3041989.1"/>
    </source>
</evidence>
<feature type="domain" description="DUF8017" evidence="1">
    <location>
        <begin position="45"/>
        <end position="202"/>
    </location>
</feature>
<dbReference type="AlphaFoldDB" id="A0A7W4Z064"/>
<organism evidence="2 3">
    <name type="scientific">Nocardioides soli</name>
    <dbReference type="NCBI Taxonomy" id="1036020"/>
    <lineage>
        <taxon>Bacteria</taxon>
        <taxon>Bacillati</taxon>
        <taxon>Actinomycetota</taxon>
        <taxon>Actinomycetes</taxon>
        <taxon>Propionibacteriales</taxon>
        <taxon>Nocardioidaceae</taxon>
        <taxon>Nocardioides</taxon>
    </lineage>
</organism>
<keyword evidence="3" id="KW-1185">Reference proteome</keyword>
<protein>
    <recommendedName>
        <fullName evidence="1">DUF8017 domain-containing protein</fullName>
    </recommendedName>
</protein>
<comment type="caution">
    <text evidence="2">The sequence shown here is derived from an EMBL/GenBank/DDBJ whole genome shotgun (WGS) entry which is preliminary data.</text>
</comment>
<reference evidence="2 3" key="1">
    <citation type="submission" date="2020-08" db="EMBL/GenBank/DDBJ databases">
        <title>Sequencing the genomes of 1000 actinobacteria strains.</title>
        <authorList>
            <person name="Klenk H.-P."/>
        </authorList>
    </citation>
    <scope>NUCLEOTIDE SEQUENCE [LARGE SCALE GENOMIC DNA]</scope>
    <source>
        <strain evidence="2 3">DSM 105498</strain>
    </source>
</reference>
<sequence>MTRTRLAVVLGVVATLAVLTTTGAVATYLRAGEGGRAVPAAPLRVEDPGSGAWLEVPAAGWRVRPADRRIYYEDGEGRTVAEVRGPAVFREGYCEAEPRGSYRAFAGFTRQSWGAWLDGLTGGGGAWSTGTTREDVTLADGTRARVRRTGLLAAARGRCPASGIVLAMVRVGEVRAVVVADAPEADSLEPDEVVRILATLRAS</sequence>
<dbReference type="Pfam" id="PF26056">
    <property type="entry name" value="DUF8017"/>
    <property type="match status" value="1"/>
</dbReference>
<dbReference type="EMBL" id="JACHWR010000001">
    <property type="protein sequence ID" value="MBB3041989.1"/>
    <property type="molecule type" value="Genomic_DNA"/>
</dbReference>
<gene>
    <name evidence="2" type="ORF">FHU40_001790</name>
</gene>
<dbReference type="Proteomes" id="UP000589626">
    <property type="component" value="Unassembled WGS sequence"/>
</dbReference>
<dbReference type="InterPro" id="IPR058330">
    <property type="entry name" value="DUF8017"/>
</dbReference>
<evidence type="ECO:0000313" key="3">
    <source>
        <dbReference type="Proteomes" id="UP000589626"/>
    </source>
</evidence>
<evidence type="ECO:0000259" key="1">
    <source>
        <dbReference type="Pfam" id="PF26056"/>
    </source>
</evidence>
<accession>A0A7W4Z064</accession>
<name>A0A7W4Z064_9ACTN</name>
<dbReference type="RefSeq" id="WP_183591831.1">
    <property type="nucleotide sequence ID" value="NZ_JACHWR010000001.1"/>
</dbReference>
<proteinExistence type="predicted"/>